<proteinExistence type="predicted"/>
<dbReference type="GO" id="GO:1990593">
    <property type="term" value="F:nascent polypeptide-associated complex binding"/>
    <property type="evidence" value="ECO:0007669"/>
    <property type="project" value="InterPro"/>
</dbReference>
<feature type="transmembrane region" description="Helical" evidence="2">
    <location>
        <begin position="195"/>
        <end position="213"/>
    </location>
</feature>
<sequence length="221" mass="23794">MLVYIVKDTNESVLSLVRDVTTVSGFQQFLITAYSNQTYPSIVASRQFGLRVLLPAQITKMSYADIAASGPKQAPEDPPEVVTNESASTASLVDVDMPSVHTVPSDFQEQDVQTETQAQRLEREAEQKKVKAKSEAKKTDNWLTEQFAKLSDGSAGALAIANLAGVVGLSAYMGYKAWGLYERGRLSYQNVGVGVGILAAVGAAEGVFGRYLYKGKKDASS</sequence>
<organism evidence="3 4">
    <name type="scientific">Emericellopsis cladophorae</name>
    <dbReference type="NCBI Taxonomy" id="2686198"/>
    <lineage>
        <taxon>Eukaryota</taxon>
        <taxon>Fungi</taxon>
        <taxon>Dikarya</taxon>
        <taxon>Ascomycota</taxon>
        <taxon>Pezizomycotina</taxon>
        <taxon>Sordariomycetes</taxon>
        <taxon>Hypocreomycetidae</taxon>
        <taxon>Hypocreales</taxon>
        <taxon>Bionectriaceae</taxon>
        <taxon>Emericellopsis</taxon>
    </lineage>
</organism>
<protein>
    <recommendedName>
        <fullName evidence="5">Mitochondrial outer membrane protein OM14 C-terminal domain-containing protein</fullName>
    </recommendedName>
</protein>
<keyword evidence="2" id="KW-1133">Transmembrane helix</keyword>
<reference evidence="3" key="1">
    <citation type="journal article" date="2021" name="J Fungi (Basel)">
        <title>Genomic and Metabolomic Analyses of the Marine Fungus Emericellopsis cladophorae: Insights into Saltwater Adaptability Mechanisms and Its Biosynthetic Potential.</title>
        <authorList>
            <person name="Goncalves M.F.M."/>
            <person name="Hilario S."/>
            <person name="Van de Peer Y."/>
            <person name="Esteves A.C."/>
            <person name="Alves A."/>
        </authorList>
    </citation>
    <scope>NUCLEOTIDE SEQUENCE</scope>
    <source>
        <strain evidence="3">MUM 19.33</strain>
    </source>
</reference>
<gene>
    <name evidence="3" type="ORF">J7T54_002939</name>
</gene>
<dbReference type="InterPro" id="IPR039454">
    <property type="entry name" value="OM14"/>
</dbReference>
<keyword evidence="1" id="KW-0175">Coiled coil</keyword>
<reference evidence="3" key="2">
    <citation type="submission" date="2022-07" db="EMBL/GenBank/DDBJ databases">
        <authorList>
            <person name="Goncalves M.F.M."/>
            <person name="Hilario S."/>
            <person name="Van De Peer Y."/>
            <person name="Esteves A.C."/>
            <person name="Alves A."/>
        </authorList>
    </citation>
    <scope>NUCLEOTIDE SEQUENCE</scope>
    <source>
        <strain evidence="3">MUM 19.33</strain>
    </source>
</reference>
<dbReference type="OrthoDB" id="20198at2759"/>
<evidence type="ECO:0000256" key="1">
    <source>
        <dbReference type="SAM" id="Coils"/>
    </source>
</evidence>
<evidence type="ECO:0008006" key="5">
    <source>
        <dbReference type="Google" id="ProtNLM"/>
    </source>
</evidence>
<keyword evidence="2" id="KW-0812">Transmembrane</keyword>
<dbReference type="GO" id="GO:0006626">
    <property type="term" value="P:protein targeting to mitochondrion"/>
    <property type="evidence" value="ECO:0007669"/>
    <property type="project" value="TreeGrafter"/>
</dbReference>
<keyword evidence="2" id="KW-0472">Membrane</keyword>
<dbReference type="GO" id="GO:0005741">
    <property type="term" value="C:mitochondrial outer membrane"/>
    <property type="evidence" value="ECO:0007669"/>
    <property type="project" value="InterPro"/>
</dbReference>
<accession>A0A9P9XTH1</accession>
<dbReference type="Proteomes" id="UP001055219">
    <property type="component" value="Unassembled WGS sequence"/>
</dbReference>
<feature type="coiled-coil region" evidence="1">
    <location>
        <begin position="111"/>
        <end position="138"/>
    </location>
</feature>
<dbReference type="AlphaFoldDB" id="A0A9P9XTH1"/>
<evidence type="ECO:0000313" key="4">
    <source>
        <dbReference type="Proteomes" id="UP001055219"/>
    </source>
</evidence>
<dbReference type="PANTHER" id="PTHR38402:SF1">
    <property type="entry name" value="MITOCHONDRIAL OUTER MEMBRANE PROTEIN OM14"/>
    <property type="match status" value="1"/>
</dbReference>
<dbReference type="GeneID" id="75829445"/>
<name>A0A9P9XTH1_9HYPO</name>
<feature type="transmembrane region" description="Helical" evidence="2">
    <location>
        <begin position="155"/>
        <end position="175"/>
    </location>
</feature>
<evidence type="ECO:0000256" key="2">
    <source>
        <dbReference type="SAM" id="Phobius"/>
    </source>
</evidence>
<evidence type="ECO:0000313" key="3">
    <source>
        <dbReference type="EMBL" id="KAI6777628.1"/>
    </source>
</evidence>
<dbReference type="PANTHER" id="PTHR38402">
    <property type="entry name" value="MITOCHONDRIAL OUTER MEMBRANE PROTEIN OM14"/>
    <property type="match status" value="1"/>
</dbReference>
<comment type="caution">
    <text evidence="3">The sequence shown here is derived from an EMBL/GenBank/DDBJ whole genome shotgun (WGS) entry which is preliminary data.</text>
</comment>
<dbReference type="EMBL" id="JAGIXG020000147">
    <property type="protein sequence ID" value="KAI6777628.1"/>
    <property type="molecule type" value="Genomic_DNA"/>
</dbReference>
<dbReference type="RefSeq" id="XP_051358484.1">
    <property type="nucleotide sequence ID" value="XM_051510638.1"/>
</dbReference>
<keyword evidence="4" id="KW-1185">Reference proteome</keyword>